<evidence type="ECO:0000256" key="4">
    <source>
        <dbReference type="ARBA" id="ARBA00023002"/>
    </source>
</evidence>
<dbReference type="PANTHER" id="PTHR21256:SF14">
    <property type="entry name" value="HISTIDINOL DEHYDROGENASE"/>
    <property type="match status" value="1"/>
</dbReference>
<proteinExistence type="inferred from homology"/>
<dbReference type="PROSITE" id="PS00611">
    <property type="entry name" value="HISOL_DEHYDROGENASE"/>
    <property type="match status" value="1"/>
</dbReference>
<keyword evidence="7" id="KW-1185">Reference proteome</keyword>
<dbReference type="Gene3D" id="3.40.50.1980">
    <property type="entry name" value="Nitrogenase molybdenum iron protein domain"/>
    <property type="match status" value="2"/>
</dbReference>
<evidence type="ECO:0000256" key="1">
    <source>
        <dbReference type="ARBA" id="ARBA00001947"/>
    </source>
</evidence>
<dbReference type="EMBL" id="BNCH01000001">
    <property type="protein sequence ID" value="GHE87039.1"/>
    <property type="molecule type" value="Genomic_DNA"/>
</dbReference>
<evidence type="ECO:0000313" key="6">
    <source>
        <dbReference type="EMBL" id="GHE87039.1"/>
    </source>
</evidence>
<dbReference type="PANTHER" id="PTHR21256">
    <property type="entry name" value="HISTIDINOL DEHYDROGENASE HDH"/>
    <property type="match status" value="1"/>
</dbReference>
<dbReference type="Pfam" id="PF07366">
    <property type="entry name" value="SnoaL"/>
    <property type="match status" value="1"/>
</dbReference>
<dbReference type="Pfam" id="PF00815">
    <property type="entry name" value="Histidinol_dh"/>
    <property type="match status" value="1"/>
</dbReference>
<dbReference type="NCBIfam" id="TIGR00069">
    <property type="entry name" value="hisD"/>
    <property type="match status" value="1"/>
</dbReference>
<reference evidence="7" key="1">
    <citation type="journal article" date="2019" name="Int. J. Syst. Evol. Microbiol.">
        <title>The Global Catalogue of Microorganisms (GCM) 10K type strain sequencing project: providing services to taxonomists for standard genome sequencing and annotation.</title>
        <authorList>
            <consortium name="The Broad Institute Genomics Platform"/>
            <consortium name="The Broad Institute Genome Sequencing Center for Infectious Disease"/>
            <person name="Wu L."/>
            <person name="Ma J."/>
        </authorList>
    </citation>
    <scope>NUCLEOTIDE SEQUENCE [LARGE SCALE GENOMIC DNA]</scope>
    <source>
        <strain evidence="7">KCTC 42443</strain>
    </source>
</reference>
<dbReference type="Proteomes" id="UP000609802">
    <property type="component" value="Unassembled WGS sequence"/>
</dbReference>
<dbReference type="InterPro" id="IPR016161">
    <property type="entry name" value="Ald_DH/histidinol_DH"/>
</dbReference>
<evidence type="ECO:0000256" key="2">
    <source>
        <dbReference type="ARBA" id="ARBA00022723"/>
    </source>
</evidence>
<gene>
    <name evidence="6" type="ORF">GCM10016455_03450</name>
</gene>
<protein>
    <recommendedName>
        <fullName evidence="8">Histidinol dehydrogenase</fullName>
    </recommendedName>
</protein>
<dbReference type="Gene3D" id="1.20.5.1300">
    <property type="match status" value="1"/>
</dbReference>
<dbReference type="SUPFAM" id="SSF53720">
    <property type="entry name" value="ALDH-like"/>
    <property type="match status" value="1"/>
</dbReference>
<organism evidence="6 7">
    <name type="scientific">Aliiroseovarius zhejiangensis</name>
    <dbReference type="NCBI Taxonomy" id="1632025"/>
    <lineage>
        <taxon>Bacteria</taxon>
        <taxon>Pseudomonadati</taxon>
        <taxon>Pseudomonadota</taxon>
        <taxon>Alphaproteobacteria</taxon>
        <taxon>Rhodobacterales</taxon>
        <taxon>Paracoccaceae</taxon>
        <taxon>Aliiroseovarius</taxon>
    </lineage>
</organism>
<evidence type="ECO:0000256" key="3">
    <source>
        <dbReference type="ARBA" id="ARBA00022833"/>
    </source>
</evidence>
<evidence type="ECO:0000313" key="7">
    <source>
        <dbReference type="Proteomes" id="UP000609802"/>
    </source>
</evidence>
<dbReference type="InterPro" id="IPR012131">
    <property type="entry name" value="Hstdl_DH"/>
</dbReference>
<evidence type="ECO:0000256" key="5">
    <source>
        <dbReference type="RuleBase" id="RU004175"/>
    </source>
</evidence>
<dbReference type="Gene3D" id="3.10.450.50">
    <property type="match status" value="1"/>
</dbReference>
<dbReference type="InterPro" id="IPR032710">
    <property type="entry name" value="NTF2-like_dom_sf"/>
</dbReference>
<dbReference type="CDD" id="cd06572">
    <property type="entry name" value="Histidinol_dh"/>
    <property type="match status" value="1"/>
</dbReference>
<comment type="cofactor">
    <cofactor evidence="1">
        <name>Zn(2+)</name>
        <dbReference type="ChEBI" id="CHEBI:29105"/>
    </cofactor>
</comment>
<dbReference type="InterPro" id="IPR009959">
    <property type="entry name" value="Cyclase_SnoaL-like"/>
</dbReference>
<comment type="caution">
    <text evidence="6">The sequence shown here is derived from an EMBL/GenBank/DDBJ whole genome shotgun (WGS) entry which is preliminary data.</text>
</comment>
<evidence type="ECO:0008006" key="8">
    <source>
        <dbReference type="Google" id="ProtNLM"/>
    </source>
</evidence>
<keyword evidence="2" id="KW-0479">Metal-binding</keyword>
<name>A0ABQ3IL65_9RHOB</name>
<dbReference type="PRINTS" id="PR00083">
    <property type="entry name" value="HOLDHDRGNASE"/>
</dbReference>
<sequence>MKGSRPEQAVLTRDTDMKKTDDTRQVIEAMVDGLNDHRISDIGEFFADGFRWMGNQGCGTKTGLKEFQDNWQRPFQAAFSDKVCIDEARLYMGEWAAAFGRQEATHSGEFLGIAPTGKRVEIRYMDFWKVVDGKIVDNWVNVDFAHVAAQLGVDLFGGEGWEAFDRGERQPPGPNKRGSDMTIEYLKRGKPEADRAEDDAKTASVVAATLKDIETRGDAAVRDLAVKFDGYDRDSYRLTPGEIDALIAKVSPRELDDIKFAQAQVTNFAQAQRDSMLDVEVETLPGVILGHKNIPVQSVGCYVPGGKFPMVASAHMSVATAKVAGVPRIIACTPPFNGEPNPAVIAAMHLGGADEIYVLGGIQAVGAMALGTETIDPVHLLVGPGNAFVAEAKRQLFGRVGIDLFAGPTETMVIADDTAADAELCATDLLGQAEHGYNSPCVLLTNSRKLAEDTMVEIDRLLKILPTAGTAKVSWEDYGEVIVCDTYEEMLKVADDIASEHVQVMTDRDDWFLENMTCYGALFLGPRTNVANGDKVIGTNHTLPTKKAGRYTGGLWVGKYLKTHSYQKVTTDEAAAMIGEYGSRLCMLEGFVGHAEQCNIRVRRYGGVNVPYGEGAPYRDAAE</sequence>
<comment type="similarity">
    <text evidence="5">Belongs to the histidinol dehydrogenase family.</text>
</comment>
<dbReference type="InterPro" id="IPR001692">
    <property type="entry name" value="Histidinol_DH_CS"/>
</dbReference>
<dbReference type="SUPFAM" id="SSF54427">
    <property type="entry name" value="NTF2-like"/>
    <property type="match status" value="1"/>
</dbReference>
<keyword evidence="3" id="KW-0862">Zinc</keyword>
<keyword evidence="4" id="KW-0560">Oxidoreductase</keyword>
<accession>A0ABQ3IL65</accession>